<comment type="caution">
    <text evidence="4">The sequence shown here is derived from an EMBL/GenBank/DDBJ whole genome shotgun (WGS) entry which is preliminary data.</text>
</comment>
<evidence type="ECO:0000313" key="5">
    <source>
        <dbReference type="Proteomes" id="UP000736672"/>
    </source>
</evidence>
<dbReference type="Proteomes" id="UP000736672">
    <property type="component" value="Unassembled WGS sequence"/>
</dbReference>
<dbReference type="OrthoDB" id="341259at2759"/>
<proteinExistence type="predicted"/>
<evidence type="ECO:0000256" key="3">
    <source>
        <dbReference type="PROSITE-ProRule" id="PRU00023"/>
    </source>
</evidence>
<gene>
    <name evidence="4" type="ORF">B0J15DRAFT_590157</name>
</gene>
<sequence length="592" mass="66310">MSSKNHLIKLSQDVLLVLCGFLDTDDLIAAAQVKPLNYAATWTLHHGDVKYGWGPKKHTRALSWGAYKGYESVVTMALKIKSPIAESPFFDGYKYRMRGNAMHVTASQGLNHIIQILLDHGGDINSWTRTEKITVAYYRAGDFHRSMSPLYTAIDRDHQHTVKFLLNKGASLIVEKPDFSRPCVPSPQRRLNAMHIAAKYGQYHLIRYLHREYGIDLDLPDQVGNTALAYAMVSSENLRAIQYLISEGANLALMDDGGFTPLHRAITLPDAEEAKPIVAALIDAGADIDAFTNSVQTTPITIAIRFTQSSLIAMLVDAFHLRLALRAENLDDETRDDISTYVDALLHRRVPKYSDHHVKLFLKENNVAADEILYSRGIGLPDESPEGVNELLQVILDLPPTEYEDKSLTFLLTHYRDIIRGSKPEKVIAKLLASRHMSREAIVNLMNPSINIKWRGKKGKTLLHIFAENMRWHTRASDFSVLHALLDRGTNVNARAKGGLAALHILVADNYVSSGSDEVWFAKVLDLLLSKGLDINAVDNKGWTALDYLSNSQVVDRCAHRVGALVQRGLNADIRDTVASRRRPRSHPRRVR</sequence>
<protein>
    <submittedName>
        <fullName evidence="4">Ankyrin repeat-containing domain protein</fullName>
    </submittedName>
</protein>
<evidence type="ECO:0000256" key="2">
    <source>
        <dbReference type="ARBA" id="ARBA00023043"/>
    </source>
</evidence>
<dbReference type="PROSITE" id="PS50088">
    <property type="entry name" value="ANK_REPEAT"/>
    <property type="match status" value="5"/>
</dbReference>
<feature type="repeat" description="ANK" evidence="3">
    <location>
        <begin position="498"/>
        <end position="540"/>
    </location>
</feature>
<keyword evidence="1" id="KW-0677">Repeat</keyword>
<dbReference type="PANTHER" id="PTHR24178">
    <property type="entry name" value="MOLTING PROTEIN MLT-4"/>
    <property type="match status" value="1"/>
</dbReference>
<evidence type="ECO:0000313" key="4">
    <source>
        <dbReference type="EMBL" id="KAH7272303.1"/>
    </source>
</evidence>
<dbReference type="Pfam" id="PF12796">
    <property type="entry name" value="Ank_2"/>
    <property type="match status" value="1"/>
</dbReference>
<dbReference type="SUPFAM" id="SSF48403">
    <property type="entry name" value="Ankyrin repeat"/>
    <property type="match status" value="2"/>
</dbReference>
<keyword evidence="2 3" id="KW-0040">ANK repeat</keyword>
<keyword evidence="5" id="KW-1185">Reference proteome</keyword>
<dbReference type="SMART" id="SM00248">
    <property type="entry name" value="ANK"/>
    <property type="match status" value="8"/>
</dbReference>
<organism evidence="4 5">
    <name type="scientific">Fusarium solani</name>
    <name type="common">Filamentous fungus</name>
    <dbReference type="NCBI Taxonomy" id="169388"/>
    <lineage>
        <taxon>Eukaryota</taxon>
        <taxon>Fungi</taxon>
        <taxon>Dikarya</taxon>
        <taxon>Ascomycota</taxon>
        <taxon>Pezizomycotina</taxon>
        <taxon>Sordariomycetes</taxon>
        <taxon>Hypocreomycetidae</taxon>
        <taxon>Hypocreales</taxon>
        <taxon>Nectriaceae</taxon>
        <taxon>Fusarium</taxon>
        <taxon>Fusarium solani species complex</taxon>
    </lineage>
</organism>
<dbReference type="Gene3D" id="1.25.40.20">
    <property type="entry name" value="Ankyrin repeat-containing domain"/>
    <property type="match status" value="3"/>
</dbReference>
<name>A0A9P9RBD9_FUSSL</name>
<feature type="repeat" description="ANK" evidence="3">
    <location>
        <begin position="257"/>
        <end position="293"/>
    </location>
</feature>
<evidence type="ECO:0000256" key="1">
    <source>
        <dbReference type="ARBA" id="ARBA00022737"/>
    </source>
</evidence>
<feature type="repeat" description="ANK" evidence="3">
    <location>
        <begin position="223"/>
        <end position="256"/>
    </location>
</feature>
<reference evidence="4" key="1">
    <citation type="journal article" date="2021" name="Nat. Commun.">
        <title>Genetic determinants of endophytism in the Arabidopsis root mycobiome.</title>
        <authorList>
            <person name="Mesny F."/>
            <person name="Miyauchi S."/>
            <person name="Thiergart T."/>
            <person name="Pickel B."/>
            <person name="Atanasova L."/>
            <person name="Karlsson M."/>
            <person name="Huettel B."/>
            <person name="Barry K.W."/>
            <person name="Haridas S."/>
            <person name="Chen C."/>
            <person name="Bauer D."/>
            <person name="Andreopoulos W."/>
            <person name="Pangilinan J."/>
            <person name="LaButti K."/>
            <person name="Riley R."/>
            <person name="Lipzen A."/>
            <person name="Clum A."/>
            <person name="Drula E."/>
            <person name="Henrissat B."/>
            <person name="Kohler A."/>
            <person name="Grigoriev I.V."/>
            <person name="Martin F.M."/>
            <person name="Hacquard S."/>
        </authorList>
    </citation>
    <scope>NUCLEOTIDE SEQUENCE</scope>
    <source>
        <strain evidence="4">FSSC 5 MPI-SDFR-AT-0091</strain>
    </source>
</reference>
<dbReference type="PROSITE" id="PS50297">
    <property type="entry name" value="ANK_REP_REGION"/>
    <property type="match status" value="2"/>
</dbReference>
<dbReference type="InterPro" id="IPR036770">
    <property type="entry name" value="Ankyrin_rpt-contain_sf"/>
</dbReference>
<dbReference type="InterPro" id="IPR002110">
    <property type="entry name" value="Ankyrin_rpt"/>
</dbReference>
<feature type="repeat" description="ANK" evidence="3">
    <location>
        <begin position="145"/>
        <end position="177"/>
    </location>
</feature>
<dbReference type="EMBL" id="JAGTJS010000003">
    <property type="protein sequence ID" value="KAH7272303.1"/>
    <property type="molecule type" value="Genomic_DNA"/>
</dbReference>
<feature type="repeat" description="ANK" evidence="3">
    <location>
        <begin position="97"/>
        <end position="129"/>
    </location>
</feature>
<accession>A0A9P9RBD9</accession>
<dbReference type="AlphaFoldDB" id="A0A9P9RBD9"/>